<dbReference type="InterPro" id="IPR000836">
    <property type="entry name" value="PRTase_dom"/>
</dbReference>
<evidence type="ECO:0000313" key="14">
    <source>
        <dbReference type="Proteomes" id="UP000538031"/>
    </source>
</evidence>
<keyword evidence="7 11" id="KW-0547">Nucleotide-binding</keyword>
<dbReference type="AlphaFoldDB" id="A0A7J4MVQ6"/>
<dbReference type="GO" id="GO:0006223">
    <property type="term" value="P:uracil salvage"/>
    <property type="evidence" value="ECO:0007669"/>
    <property type="project" value="InterPro"/>
</dbReference>
<comment type="caution">
    <text evidence="11">Lacks conserved residue(s) required for the propagation of feature annotation.</text>
</comment>
<protein>
    <recommendedName>
        <fullName evidence="3 11">Uracil phosphoribosyltransferase</fullName>
        <ecNumber evidence="3 11">2.4.2.9</ecNumber>
    </recommendedName>
    <alternativeName>
        <fullName evidence="10 11">UMP pyrophosphorylase</fullName>
    </alternativeName>
    <alternativeName>
        <fullName evidence="11">UPRTase</fullName>
    </alternativeName>
</protein>
<comment type="caution">
    <text evidence="13">The sequence shown here is derived from an EMBL/GenBank/DDBJ whole genome shotgun (WGS) entry which is preliminary data.</text>
</comment>
<dbReference type="HAMAP" id="MF_01218_A">
    <property type="entry name" value="Upp_A"/>
    <property type="match status" value="1"/>
</dbReference>
<dbReference type="NCBIfam" id="NF001097">
    <property type="entry name" value="PRK00129.1"/>
    <property type="match status" value="1"/>
</dbReference>
<feature type="domain" description="Phosphoribosyltransferase" evidence="12">
    <location>
        <begin position="5"/>
        <end position="205"/>
    </location>
</feature>
<comment type="activity regulation">
    <text evidence="11">Allosterically activated by GTP.</text>
</comment>
<dbReference type="InterPro" id="IPR029057">
    <property type="entry name" value="PRTase-like"/>
</dbReference>
<dbReference type="GO" id="GO:0044206">
    <property type="term" value="P:UMP salvage"/>
    <property type="evidence" value="ECO:0007669"/>
    <property type="project" value="UniProtKB-UniRule"/>
</dbReference>
<gene>
    <name evidence="11 13" type="primary">upp</name>
    <name evidence="13" type="ORF">HA285_03735</name>
</gene>
<evidence type="ECO:0000313" key="13">
    <source>
        <dbReference type="EMBL" id="HIH64695.1"/>
    </source>
</evidence>
<evidence type="ECO:0000259" key="12">
    <source>
        <dbReference type="Pfam" id="PF14681"/>
    </source>
</evidence>
<dbReference type="GO" id="GO:0004845">
    <property type="term" value="F:uracil phosphoribosyltransferase activity"/>
    <property type="evidence" value="ECO:0007669"/>
    <property type="project" value="UniProtKB-UniRule"/>
</dbReference>
<dbReference type="InterPro" id="IPR005765">
    <property type="entry name" value="UPRT"/>
</dbReference>
<feature type="binding site" evidence="11">
    <location>
        <position position="103"/>
    </location>
    <ligand>
        <name>5-phospho-alpha-D-ribose 1-diphosphate</name>
        <dbReference type="ChEBI" id="CHEBI:58017"/>
    </ligand>
</feature>
<proteinExistence type="inferred from homology"/>
<keyword evidence="8 11" id="KW-0460">Magnesium</keyword>
<evidence type="ECO:0000256" key="4">
    <source>
        <dbReference type="ARBA" id="ARBA00022533"/>
    </source>
</evidence>
<evidence type="ECO:0000256" key="6">
    <source>
        <dbReference type="ARBA" id="ARBA00022679"/>
    </source>
</evidence>
<comment type="function">
    <text evidence="11">Catalyzes the conversion of uracil and 5-phospho-alpha-D-ribose 1-diphosphate (PRPP) to UMP and diphosphate.</text>
</comment>
<dbReference type="InterPro" id="IPR034331">
    <property type="entry name" value="Upp_A"/>
</dbReference>
<dbReference type="CDD" id="cd06223">
    <property type="entry name" value="PRTases_typeI"/>
    <property type="match status" value="1"/>
</dbReference>
<comment type="similarity">
    <text evidence="2 11">Belongs to the UPRTase family.</text>
</comment>
<keyword evidence="6 11" id="KW-0808">Transferase</keyword>
<feature type="binding site" evidence="11">
    <location>
        <position position="78"/>
    </location>
    <ligand>
        <name>5-phospho-alpha-D-ribose 1-diphosphate</name>
        <dbReference type="ChEBI" id="CHEBI:58017"/>
    </ligand>
</feature>
<comment type="cofactor">
    <cofactor evidence="11">
        <name>Mg(2+)</name>
        <dbReference type="ChEBI" id="CHEBI:18420"/>
    </cofactor>
    <text evidence="11">Binds 1 Mg(2+) ion per subunit. The magnesium is bound as Mg-PRPP.</text>
</comment>
<evidence type="ECO:0000256" key="7">
    <source>
        <dbReference type="ARBA" id="ARBA00022741"/>
    </source>
</evidence>
<evidence type="ECO:0000256" key="8">
    <source>
        <dbReference type="ARBA" id="ARBA00022842"/>
    </source>
</evidence>
<dbReference type="GO" id="GO:0000287">
    <property type="term" value="F:magnesium ion binding"/>
    <property type="evidence" value="ECO:0007669"/>
    <property type="project" value="UniProtKB-UniRule"/>
</dbReference>
<dbReference type="NCBIfam" id="TIGR01091">
    <property type="entry name" value="upp"/>
    <property type="match status" value="1"/>
</dbReference>
<name>A0A7J4MVQ6_METTF</name>
<dbReference type="EMBL" id="DUHT01000040">
    <property type="protein sequence ID" value="HIH64695.1"/>
    <property type="molecule type" value="Genomic_DNA"/>
</dbReference>
<sequence length="209" mass="23095">MLRVIDNLVVREILTGIRRKGIDPASFRKGISDIGRYLAYEFADTLRWREVDVETPLGVASGVEITDRNRIVVLSILRASLPFTEGVMRVFPEAEQGIVGACRSDDPPFNVSVDYLRVPELDGKIMVIADPMLATGNTIMGILESLEAYGTPERTVLFNVISSRPGLERVLEMDMEVYTCSVEEELNDRGYIVPGLGDAGDLAFGRPSE</sequence>
<evidence type="ECO:0000256" key="11">
    <source>
        <dbReference type="HAMAP-Rule" id="MF_01218"/>
    </source>
</evidence>
<feature type="binding site" evidence="11">
    <location>
        <begin position="197"/>
        <end position="199"/>
    </location>
    <ligand>
        <name>uracil</name>
        <dbReference type="ChEBI" id="CHEBI:17568"/>
    </ligand>
</feature>
<accession>A0A7J4MVQ6</accession>
<evidence type="ECO:0000256" key="10">
    <source>
        <dbReference type="ARBA" id="ARBA00031082"/>
    </source>
</evidence>
<feature type="binding site" evidence="11">
    <location>
        <begin position="130"/>
        <end position="138"/>
    </location>
    <ligand>
        <name>5-phospho-alpha-D-ribose 1-diphosphate</name>
        <dbReference type="ChEBI" id="CHEBI:58017"/>
    </ligand>
</feature>
<keyword evidence="5 11" id="KW-0328">Glycosyltransferase</keyword>
<evidence type="ECO:0000256" key="9">
    <source>
        <dbReference type="ARBA" id="ARBA00023134"/>
    </source>
</evidence>
<dbReference type="Proteomes" id="UP000538031">
    <property type="component" value="Unassembled WGS sequence"/>
</dbReference>
<keyword evidence="4 11" id="KW-0021">Allosteric enzyme</keyword>
<comment type="catalytic activity">
    <reaction evidence="11">
        <text>UMP + diphosphate = 5-phospho-alpha-D-ribose 1-diphosphate + uracil</text>
        <dbReference type="Rhea" id="RHEA:13017"/>
        <dbReference type="ChEBI" id="CHEBI:17568"/>
        <dbReference type="ChEBI" id="CHEBI:33019"/>
        <dbReference type="ChEBI" id="CHEBI:57865"/>
        <dbReference type="ChEBI" id="CHEBI:58017"/>
        <dbReference type="EC" id="2.4.2.9"/>
    </reaction>
</comment>
<organism evidence="13 14">
    <name type="scientific">Methanothermobacter thermautotrophicus</name>
    <name type="common">Methanobacterium thermoformicicum</name>
    <dbReference type="NCBI Taxonomy" id="145262"/>
    <lineage>
        <taxon>Archaea</taxon>
        <taxon>Methanobacteriati</taxon>
        <taxon>Methanobacteriota</taxon>
        <taxon>Methanomada group</taxon>
        <taxon>Methanobacteria</taxon>
        <taxon>Methanobacteriales</taxon>
        <taxon>Methanobacteriaceae</taxon>
        <taxon>Methanothermobacter</taxon>
    </lineage>
</organism>
<evidence type="ECO:0000256" key="5">
    <source>
        <dbReference type="ARBA" id="ARBA00022676"/>
    </source>
</evidence>
<evidence type="ECO:0000256" key="3">
    <source>
        <dbReference type="ARBA" id="ARBA00011894"/>
    </source>
</evidence>
<feature type="binding site" evidence="11">
    <location>
        <position position="198"/>
    </location>
    <ligand>
        <name>5-phospho-alpha-D-ribose 1-diphosphate</name>
        <dbReference type="ChEBI" id="CHEBI:58017"/>
    </ligand>
</feature>
<evidence type="ECO:0000256" key="2">
    <source>
        <dbReference type="ARBA" id="ARBA00009516"/>
    </source>
</evidence>
<feature type="binding site" evidence="11">
    <location>
        <position position="192"/>
    </location>
    <ligand>
        <name>uracil</name>
        <dbReference type="ChEBI" id="CHEBI:17568"/>
    </ligand>
</feature>
<evidence type="ECO:0000256" key="1">
    <source>
        <dbReference type="ARBA" id="ARBA00005180"/>
    </source>
</evidence>
<reference evidence="14" key="1">
    <citation type="journal article" date="2020" name="bioRxiv">
        <title>A rank-normalized archaeal taxonomy based on genome phylogeny resolves widespread incomplete and uneven classifications.</title>
        <authorList>
            <person name="Rinke C."/>
            <person name="Chuvochina M."/>
            <person name="Mussig A.J."/>
            <person name="Chaumeil P.-A."/>
            <person name="Waite D.W."/>
            <person name="Whitman W.B."/>
            <person name="Parks D.H."/>
            <person name="Hugenholtz P."/>
        </authorList>
    </citation>
    <scope>NUCLEOTIDE SEQUENCE [LARGE SCALE GENOMIC DNA]</scope>
</reference>
<dbReference type="Pfam" id="PF14681">
    <property type="entry name" value="UPRTase"/>
    <property type="match status" value="1"/>
</dbReference>
<dbReference type="Gene3D" id="3.40.50.2020">
    <property type="match status" value="1"/>
</dbReference>
<comment type="pathway">
    <text evidence="1 11">Pyrimidine metabolism; UMP biosynthesis via salvage pathway; UMP from uracil: step 1/1.</text>
</comment>
<dbReference type="EC" id="2.4.2.9" evidence="3 11"/>
<dbReference type="GO" id="GO:0005525">
    <property type="term" value="F:GTP binding"/>
    <property type="evidence" value="ECO:0007669"/>
    <property type="project" value="UniProtKB-KW"/>
</dbReference>
<dbReference type="SUPFAM" id="SSF53271">
    <property type="entry name" value="PRTase-like"/>
    <property type="match status" value="1"/>
</dbReference>
<dbReference type="UniPathway" id="UPA00574">
    <property type="reaction ID" value="UER00636"/>
</dbReference>
<keyword evidence="9 11" id="KW-0342">GTP-binding</keyword>